<evidence type="ECO:0000313" key="2">
    <source>
        <dbReference type="EMBL" id="KXZ43402.1"/>
    </source>
</evidence>
<comment type="caution">
    <text evidence="2">The sequence shown here is derived from an EMBL/GenBank/DDBJ whole genome shotgun (WGS) entry which is preliminary data.</text>
</comment>
<feature type="compositionally biased region" description="Basic and acidic residues" evidence="1">
    <location>
        <begin position="350"/>
        <end position="364"/>
    </location>
</feature>
<feature type="compositionally biased region" description="Gly residues" evidence="1">
    <location>
        <begin position="118"/>
        <end position="143"/>
    </location>
</feature>
<feature type="compositionally biased region" description="Basic and acidic residues" evidence="1">
    <location>
        <begin position="378"/>
        <end position="388"/>
    </location>
</feature>
<dbReference type="AlphaFoldDB" id="A0A150G0M3"/>
<gene>
    <name evidence="2" type="ORF">GPECTOR_91g556</name>
</gene>
<evidence type="ECO:0000313" key="3">
    <source>
        <dbReference type="Proteomes" id="UP000075714"/>
    </source>
</evidence>
<dbReference type="OrthoDB" id="547935at2759"/>
<name>A0A150G0M3_GONPE</name>
<organism evidence="2 3">
    <name type="scientific">Gonium pectorale</name>
    <name type="common">Green alga</name>
    <dbReference type="NCBI Taxonomy" id="33097"/>
    <lineage>
        <taxon>Eukaryota</taxon>
        <taxon>Viridiplantae</taxon>
        <taxon>Chlorophyta</taxon>
        <taxon>core chlorophytes</taxon>
        <taxon>Chlorophyceae</taxon>
        <taxon>CS clade</taxon>
        <taxon>Chlamydomonadales</taxon>
        <taxon>Volvocaceae</taxon>
        <taxon>Gonium</taxon>
    </lineage>
</organism>
<reference evidence="3" key="1">
    <citation type="journal article" date="2016" name="Nat. Commun.">
        <title>The Gonium pectorale genome demonstrates co-option of cell cycle regulation during the evolution of multicellularity.</title>
        <authorList>
            <person name="Hanschen E.R."/>
            <person name="Marriage T.N."/>
            <person name="Ferris P.J."/>
            <person name="Hamaji T."/>
            <person name="Toyoda A."/>
            <person name="Fujiyama A."/>
            <person name="Neme R."/>
            <person name="Noguchi H."/>
            <person name="Minakuchi Y."/>
            <person name="Suzuki M."/>
            <person name="Kawai-Toyooka H."/>
            <person name="Smith D.R."/>
            <person name="Sparks H."/>
            <person name="Anderson J."/>
            <person name="Bakaric R."/>
            <person name="Luria V."/>
            <person name="Karger A."/>
            <person name="Kirschner M.W."/>
            <person name="Durand P.M."/>
            <person name="Michod R.E."/>
            <person name="Nozaki H."/>
            <person name="Olson B.J."/>
        </authorList>
    </citation>
    <scope>NUCLEOTIDE SEQUENCE [LARGE SCALE GENOMIC DNA]</scope>
    <source>
        <strain evidence="3">NIES-2863</strain>
    </source>
</reference>
<feature type="region of interest" description="Disordered" evidence="1">
    <location>
        <begin position="116"/>
        <end position="214"/>
    </location>
</feature>
<evidence type="ECO:0000256" key="1">
    <source>
        <dbReference type="SAM" id="MobiDB-lite"/>
    </source>
</evidence>
<feature type="region of interest" description="Disordered" evidence="1">
    <location>
        <begin position="350"/>
        <end position="391"/>
    </location>
</feature>
<feature type="compositionally biased region" description="Low complexity" evidence="1">
    <location>
        <begin position="191"/>
        <end position="202"/>
    </location>
</feature>
<accession>A0A150G0M3</accession>
<protein>
    <submittedName>
        <fullName evidence="2">Uncharacterized protein</fullName>
    </submittedName>
</protein>
<dbReference type="EMBL" id="LSYV01000092">
    <property type="protein sequence ID" value="KXZ43402.1"/>
    <property type="molecule type" value="Genomic_DNA"/>
</dbReference>
<dbReference type="Proteomes" id="UP000075714">
    <property type="component" value="Unassembled WGS sequence"/>
</dbReference>
<sequence>MVASFKSLSQSARGAWLQMWSTHTWTLLRRLQESRQHRPLHLYMNGDSTFRQQKNFLCSILQPGYMRGHWALDNSALHEEREASCYNASLALRVTFVDNPCCDARRLAYLAEHSAPPGGSGGGGGAAAASGGGGRGGGGGAGVGMPPAWRSDPRQRQQGGQRRLYARRSGGAAAADPGGRLQWRRALRKGSGPINSSDSLGSSSGGGREAMDSSGDGGGELDLVLYLNCGLHLLHLGSARRFECLPQQYKYIDTVTNFSDAAGQVFMTTNYICEGNFIGEYGRAAAALAADPEPTVAACMTMSNSSAVAGAFAGDAEALAYACRHGLFTGAATRRLWHRMTLAVAELMRRGGGEGGREGREPSGRRRRQQSGDGDGDGGGHGDGEGGERRRRRSIAVVDAFSLTAEQCWASEAGDGRHYPLLVPLVVTELIGAVRQALGG</sequence>
<keyword evidence="3" id="KW-1185">Reference proteome</keyword>
<proteinExistence type="predicted"/>